<keyword evidence="4" id="KW-1185">Reference proteome</keyword>
<gene>
    <name evidence="3" type="ORF">DIATSA_LOCUS4517</name>
</gene>
<feature type="signal peptide" evidence="2">
    <location>
        <begin position="1"/>
        <end position="23"/>
    </location>
</feature>
<evidence type="ECO:0000313" key="4">
    <source>
        <dbReference type="Proteomes" id="UP001153714"/>
    </source>
</evidence>
<feature type="region of interest" description="Disordered" evidence="1">
    <location>
        <begin position="71"/>
        <end position="186"/>
    </location>
</feature>
<reference evidence="3" key="2">
    <citation type="submission" date="2022-10" db="EMBL/GenBank/DDBJ databases">
        <authorList>
            <consortium name="ENA_rothamsted_submissions"/>
            <consortium name="culmorum"/>
            <person name="King R."/>
        </authorList>
    </citation>
    <scope>NUCLEOTIDE SEQUENCE</scope>
</reference>
<evidence type="ECO:0000256" key="2">
    <source>
        <dbReference type="SAM" id="SignalP"/>
    </source>
</evidence>
<dbReference type="AlphaFoldDB" id="A0A9N9WCR1"/>
<accession>A0A9N9WCR1</accession>
<evidence type="ECO:0000313" key="3">
    <source>
        <dbReference type="EMBL" id="CAG9786576.1"/>
    </source>
</evidence>
<reference evidence="3" key="1">
    <citation type="submission" date="2021-12" db="EMBL/GenBank/DDBJ databases">
        <authorList>
            <person name="King R."/>
        </authorList>
    </citation>
    <scope>NUCLEOTIDE SEQUENCE</scope>
</reference>
<keyword evidence="2" id="KW-0732">Signal</keyword>
<name>A0A9N9WCR1_9NEOP</name>
<dbReference type="EMBL" id="OU893347">
    <property type="protein sequence ID" value="CAG9786576.1"/>
    <property type="molecule type" value="Genomic_DNA"/>
</dbReference>
<proteinExistence type="predicted"/>
<feature type="chain" id="PRO_5040281622" evidence="2">
    <location>
        <begin position="24"/>
        <end position="186"/>
    </location>
</feature>
<dbReference type="Proteomes" id="UP001153714">
    <property type="component" value="Chromosome 16"/>
</dbReference>
<dbReference type="OrthoDB" id="7491508at2759"/>
<organism evidence="3 4">
    <name type="scientific">Diatraea saccharalis</name>
    <name type="common">sugarcane borer</name>
    <dbReference type="NCBI Taxonomy" id="40085"/>
    <lineage>
        <taxon>Eukaryota</taxon>
        <taxon>Metazoa</taxon>
        <taxon>Ecdysozoa</taxon>
        <taxon>Arthropoda</taxon>
        <taxon>Hexapoda</taxon>
        <taxon>Insecta</taxon>
        <taxon>Pterygota</taxon>
        <taxon>Neoptera</taxon>
        <taxon>Endopterygota</taxon>
        <taxon>Lepidoptera</taxon>
        <taxon>Glossata</taxon>
        <taxon>Ditrysia</taxon>
        <taxon>Pyraloidea</taxon>
        <taxon>Crambidae</taxon>
        <taxon>Crambinae</taxon>
        <taxon>Diatraea</taxon>
    </lineage>
</organism>
<evidence type="ECO:0000256" key="1">
    <source>
        <dbReference type="SAM" id="MobiDB-lite"/>
    </source>
</evidence>
<feature type="compositionally biased region" description="Low complexity" evidence="1">
    <location>
        <begin position="84"/>
        <end position="170"/>
    </location>
</feature>
<protein>
    <submittedName>
        <fullName evidence="3">Uncharacterized protein</fullName>
    </submittedName>
</protein>
<sequence>MKNLFYTFLTAILIVVQFSFKKADLTDDPLLFIANPVEANLPGHWIPQSILKVILENTSTTRLKLTWQSSPKRVSISTRPPLPDITTTTPTTTPVPEITTTEATPVPEPPTTIETSTDAPTKAAETPTTTAETPTTTAETPTESTTESTTTTTETTTTTTTTTTAVPETPTTRKRKKPSDTHDNIQ</sequence>